<evidence type="ECO:0000313" key="4">
    <source>
        <dbReference type="EMBL" id="KAG0448541.1"/>
    </source>
</evidence>
<feature type="compositionally biased region" description="Basic and acidic residues" evidence="2">
    <location>
        <begin position="847"/>
        <end position="867"/>
    </location>
</feature>
<feature type="coiled-coil region" evidence="1">
    <location>
        <begin position="181"/>
        <end position="221"/>
    </location>
</feature>
<reference evidence="4 5" key="1">
    <citation type="journal article" date="2020" name="Nat. Food">
        <title>A phased Vanilla planifolia genome enables genetic improvement of flavour and production.</title>
        <authorList>
            <person name="Hasing T."/>
            <person name="Tang H."/>
            <person name="Brym M."/>
            <person name="Khazi F."/>
            <person name="Huang T."/>
            <person name="Chambers A.H."/>
        </authorList>
    </citation>
    <scope>NUCLEOTIDE SEQUENCE [LARGE SCALE GENOMIC DNA]</scope>
    <source>
        <tissue evidence="4">Leaf</tissue>
    </source>
</reference>
<dbReference type="PANTHER" id="PTHR35705">
    <property type="entry name" value="WPP DOMAIN-INTERACTING TAIL-ANCHORED PROTEIN 1"/>
    <property type="match status" value="1"/>
</dbReference>
<keyword evidence="5" id="KW-1185">Reference proteome</keyword>
<gene>
    <name evidence="4" type="ORF">HPP92_027783</name>
</gene>
<evidence type="ECO:0000256" key="2">
    <source>
        <dbReference type="SAM" id="MobiDB-lite"/>
    </source>
</evidence>
<comment type="caution">
    <text evidence="4">The sequence shown here is derived from an EMBL/GenBank/DDBJ whole genome shotgun (WGS) entry which is preliminary data.</text>
</comment>
<organism evidence="4 5">
    <name type="scientific">Vanilla planifolia</name>
    <name type="common">Vanilla</name>
    <dbReference type="NCBI Taxonomy" id="51239"/>
    <lineage>
        <taxon>Eukaryota</taxon>
        <taxon>Viridiplantae</taxon>
        <taxon>Streptophyta</taxon>
        <taxon>Embryophyta</taxon>
        <taxon>Tracheophyta</taxon>
        <taxon>Spermatophyta</taxon>
        <taxon>Magnoliopsida</taxon>
        <taxon>Liliopsida</taxon>
        <taxon>Asparagales</taxon>
        <taxon>Orchidaceae</taxon>
        <taxon>Vanilloideae</taxon>
        <taxon>Vanilleae</taxon>
        <taxon>Vanilla</taxon>
    </lineage>
</organism>
<dbReference type="Pfam" id="PF26581">
    <property type="entry name" value="WIT1_2_N"/>
    <property type="match status" value="1"/>
</dbReference>
<feature type="region of interest" description="Disordered" evidence="2">
    <location>
        <begin position="812"/>
        <end position="886"/>
    </location>
</feature>
<evidence type="ECO:0000313" key="5">
    <source>
        <dbReference type="Proteomes" id="UP000636800"/>
    </source>
</evidence>
<proteinExistence type="predicted"/>
<feature type="domain" description="WIT1/2 N-terminal helical bundle" evidence="3">
    <location>
        <begin position="27"/>
        <end position="162"/>
    </location>
</feature>
<dbReference type="OrthoDB" id="2014201at2759"/>
<protein>
    <recommendedName>
        <fullName evidence="3">WIT1/2 N-terminal helical bundle domain-containing protein</fullName>
    </recommendedName>
</protein>
<feature type="coiled-coil region" evidence="1">
    <location>
        <begin position="341"/>
        <end position="463"/>
    </location>
</feature>
<evidence type="ECO:0000256" key="1">
    <source>
        <dbReference type="SAM" id="Coils"/>
    </source>
</evidence>
<feature type="coiled-coil region" evidence="1">
    <location>
        <begin position="278"/>
        <end position="312"/>
    </location>
</feature>
<keyword evidence="1" id="KW-0175">Coiled coil</keyword>
<dbReference type="EMBL" id="JADCNL010000310">
    <property type="protein sequence ID" value="KAG0448541.1"/>
    <property type="molecule type" value="Genomic_DNA"/>
</dbReference>
<dbReference type="SUPFAM" id="SSF57997">
    <property type="entry name" value="Tropomyosin"/>
    <property type="match status" value="2"/>
</dbReference>
<name>A0A835U730_VANPL</name>
<dbReference type="PANTHER" id="PTHR35705:SF1">
    <property type="entry name" value="WPP DOMAIN-INTERACTING TAIL-ANCHORED PROTEIN 1"/>
    <property type="match status" value="1"/>
</dbReference>
<evidence type="ECO:0000259" key="3">
    <source>
        <dbReference type="Pfam" id="PF26581"/>
    </source>
</evidence>
<dbReference type="Proteomes" id="UP000636800">
    <property type="component" value="Unassembled WGS sequence"/>
</dbReference>
<dbReference type="InterPro" id="IPR058610">
    <property type="entry name" value="WIT1_2_N"/>
</dbReference>
<sequence length="886" mass="100306">MVVDKGYDNISSNEEFFPFGENLTRGAAWEFLTRMDLDIAYSSEKVFNLEMFMTQVADRASDFDFTMGGSEDLSSESIEKAFEFDILSGILNSEAKEIETFMSCLQRDINNARSKFSQSGNSNENSPEIEEKLLKAEEALRCSNDQVSDILKQSGKFERSLAVDEDLDTGQFSPVNAKWKLQTAEQQRHFLQTLEKSLEREMELERKLSDSRNNEEDLKLKLHLAVEEVDWLEELMEVMMERMLAAENSAEFLIEILREYASYIQNAHSSTSGSSLQEHTLRGRVDALEEQLRECENQLQLAKVSVEESNIQQIILYSKLGDMGKVIVGLRDNVLVIQDRAEHAEARCAQLIKVNAELNNEVSFLRNNGMEKANSLERKLKESDTQLEHAKASVEAIEEQQSMLYSALNDMEHVIEDLKGKVSKAENRAESAENKCTLLTDTNLELNEELSFLRGRMECLEASLRQSDRAKVATAKDIGNRTKLITELVKKLALEREQVQLQVSVLTKQNRILAVKCLRAQSNSSNNVNGEKATISDINLSDEALPGSLGRTLKKREESNISTVISEVKLDPHVSAVDSLGDVSNIELVRTIEASQVNWKYVFMTCLVLLEQFCMKSCCTVKIRPGFCLSWRMSIQSFRRDGRDETAMAELTEEIDPQGISRLVSNKIGIQKGSSMCRQPRGQYGDVVKAFVITAVQLDDADIKDSIFYQGYHCPIFSFDKNVFHFKNPSSRPCGSLPMLYKGKIINEMLTAWRYGPSRPAHMRLMHHMRRTSTVMTTETIAGTTSTFKQYPPQAFNLRPSMGNRYLDASVPGVKQENTKCGSRKTPLEEPMLEPNKVFTRNKRNRPTKEDKEEPSSFKRGKGRDTNRTGQGIKGSASKQVTHRPD</sequence>
<dbReference type="InterPro" id="IPR039976">
    <property type="entry name" value="WIT1/WIT2"/>
</dbReference>
<accession>A0A835U730</accession>
<dbReference type="AlphaFoldDB" id="A0A835U730"/>